<sequence length="250" mass="27783">MDPSASRGDLQVIGAGCGRTGTASLKRALEILGFGPCYHMFEVVARGHSARWEEAFAQPIKADWKALVAGFPSAVDFPASLAYVELMAAFPKAKVILSLRDSQSWSKSVRETIWSPYAAELSWVVWPFMRTFQRMTALMRARFFEDADGGVASGAVFDDKALQERFEAWNARVIDTVPEERLLVFRASDGWGPLCKFLDVAEPSEDYPRVNDTDAFKERISKRWWKAVAIEAGVLLLAVGGAVAIMRRRG</sequence>
<keyword evidence="3" id="KW-1185">Reference proteome</keyword>
<keyword evidence="1" id="KW-0812">Transmembrane</keyword>
<dbReference type="EMBL" id="CAUYUJ010006014">
    <property type="protein sequence ID" value="CAK0815822.1"/>
    <property type="molecule type" value="Genomic_DNA"/>
</dbReference>
<evidence type="ECO:0000313" key="3">
    <source>
        <dbReference type="Proteomes" id="UP001189429"/>
    </source>
</evidence>
<dbReference type="Pfam" id="PF17784">
    <property type="entry name" value="Sulfotransfer_4"/>
    <property type="match status" value="1"/>
</dbReference>
<feature type="transmembrane region" description="Helical" evidence="1">
    <location>
        <begin position="224"/>
        <end position="246"/>
    </location>
</feature>
<dbReference type="PANTHER" id="PTHR36978:SF4">
    <property type="entry name" value="P-LOOP CONTAINING NUCLEOSIDE TRIPHOSPHATE HYDROLASE PROTEIN"/>
    <property type="match status" value="1"/>
</dbReference>
<dbReference type="SUPFAM" id="SSF52540">
    <property type="entry name" value="P-loop containing nucleoside triphosphate hydrolases"/>
    <property type="match status" value="1"/>
</dbReference>
<comment type="caution">
    <text evidence="2">The sequence shown here is derived from an EMBL/GenBank/DDBJ whole genome shotgun (WGS) entry which is preliminary data.</text>
</comment>
<evidence type="ECO:0000313" key="2">
    <source>
        <dbReference type="EMBL" id="CAK0815822.1"/>
    </source>
</evidence>
<evidence type="ECO:0000256" key="1">
    <source>
        <dbReference type="SAM" id="Phobius"/>
    </source>
</evidence>
<evidence type="ECO:0008006" key="4">
    <source>
        <dbReference type="Google" id="ProtNLM"/>
    </source>
</evidence>
<protein>
    <recommendedName>
        <fullName evidence="4">Protein-tyrosine sulfotransferase</fullName>
    </recommendedName>
</protein>
<gene>
    <name evidence="2" type="ORF">PCOR1329_LOCUS18987</name>
</gene>
<accession>A0ABN9RCR0</accession>
<dbReference type="Gene3D" id="3.40.50.300">
    <property type="entry name" value="P-loop containing nucleotide triphosphate hydrolases"/>
    <property type="match status" value="1"/>
</dbReference>
<dbReference type="Proteomes" id="UP001189429">
    <property type="component" value="Unassembled WGS sequence"/>
</dbReference>
<reference evidence="2" key="1">
    <citation type="submission" date="2023-10" db="EMBL/GenBank/DDBJ databases">
        <authorList>
            <person name="Chen Y."/>
            <person name="Shah S."/>
            <person name="Dougan E. K."/>
            <person name="Thang M."/>
            <person name="Chan C."/>
        </authorList>
    </citation>
    <scope>NUCLEOTIDE SEQUENCE [LARGE SCALE GENOMIC DNA]</scope>
</reference>
<organism evidence="2 3">
    <name type="scientific">Prorocentrum cordatum</name>
    <dbReference type="NCBI Taxonomy" id="2364126"/>
    <lineage>
        <taxon>Eukaryota</taxon>
        <taxon>Sar</taxon>
        <taxon>Alveolata</taxon>
        <taxon>Dinophyceae</taxon>
        <taxon>Prorocentrales</taxon>
        <taxon>Prorocentraceae</taxon>
        <taxon>Prorocentrum</taxon>
    </lineage>
</organism>
<dbReference type="PANTHER" id="PTHR36978">
    <property type="entry name" value="P-LOOP CONTAINING NUCLEOTIDE TRIPHOSPHATE HYDROLASE"/>
    <property type="match status" value="1"/>
</dbReference>
<dbReference type="InterPro" id="IPR040632">
    <property type="entry name" value="Sulfotransfer_4"/>
</dbReference>
<dbReference type="InterPro" id="IPR027417">
    <property type="entry name" value="P-loop_NTPase"/>
</dbReference>
<name>A0ABN9RCR0_9DINO</name>
<keyword evidence="1" id="KW-0472">Membrane</keyword>
<proteinExistence type="predicted"/>
<keyword evidence="1" id="KW-1133">Transmembrane helix</keyword>